<keyword evidence="5" id="KW-1185">Reference proteome</keyword>
<proteinExistence type="predicted"/>
<evidence type="ECO:0000256" key="1">
    <source>
        <dbReference type="SAM" id="Coils"/>
    </source>
</evidence>
<feature type="compositionally biased region" description="Gly residues" evidence="2">
    <location>
        <begin position="397"/>
        <end position="412"/>
    </location>
</feature>
<keyword evidence="3" id="KW-0812">Transmembrane</keyword>
<feature type="compositionally biased region" description="Gly residues" evidence="2">
    <location>
        <begin position="289"/>
        <end position="303"/>
    </location>
</feature>
<feature type="transmembrane region" description="Helical" evidence="3">
    <location>
        <begin position="43"/>
        <end position="63"/>
    </location>
</feature>
<reference evidence="4 5" key="2">
    <citation type="journal article" date="2021" name="Mar. Drugs">
        <title>A New Micromonospora Strain with Antibiotic Activity Isolated from the Microbiome of a Mid-Atlantic Deep-Sea Sponge.</title>
        <authorList>
            <person name="Back C.R."/>
            <person name="Stennett H.L."/>
            <person name="Williams S.E."/>
            <person name="Wang L."/>
            <person name="Ojeda Gomez J."/>
            <person name="Abdulle O.M."/>
            <person name="Duffy T."/>
            <person name="Neal C."/>
            <person name="Mantell J."/>
            <person name="Jepson M.A."/>
            <person name="Hendry K.R."/>
            <person name="Powell D."/>
            <person name="Stach J.E.M."/>
            <person name="Essex-Lopresti A.E."/>
            <person name="Willis C.L."/>
            <person name="Curnow P."/>
            <person name="Race P.R."/>
        </authorList>
    </citation>
    <scope>NUCLEOTIDE SEQUENCE [LARGE SCALE GENOMIC DNA]</scope>
    <source>
        <strain evidence="4 5">28ISP2-46</strain>
    </source>
</reference>
<feature type="compositionally biased region" description="Basic and acidic residues" evidence="2">
    <location>
        <begin position="638"/>
        <end position="683"/>
    </location>
</feature>
<evidence type="ECO:0000256" key="3">
    <source>
        <dbReference type="SAM" id="Phobius"/>
    </source>
</evidence>
<organism evidence="4 5">
    <name type="scientific">Micromonospora robiginosa</name>
    <dbReference type="NCBI Taxonomy" id="2749844"/>
    <lineage>
        <taxon>Bacteria</taxon>
        <taxon>Bacillati</taxon>
        <taxon>Actinomycetota</taxon>
        <taxon>Actinomycetes</taxon>
        <taxon>Micromonosporales</taxon>
        <taxon>Micromonosporaceae</taxon>
        <taxon>Micromonospora</taxon>
    </lineage>
</organism>
<feature type="compositionally biased region" description="Basic and acidic residues" evidence="2">
    <location>
        <begin position="149"/>
        <end position="182"/>
    </location>
</feature>
<gene>
    <name evidence="4" type="ORF">H1D33_05305</name>
</gene>
<feature type="compositionally biased region" description="Basic and acidic residues" evidence="2">
    <location>
        <begin position="489"/>
        <end position="510"/>
    </location>
</feature>
<evidence type="ECO:0000313" key="4">
    <source>
        <dbReference type="EMBL" id="QLQ38293.1"/>
    </source>
</evidence>
<feature type="region of interest" description="Disordered" evidence="2">
    <location>
        <begin position="536"/>
        <end position="699"/>
    </location>
</feature>
<dbReference type="EMBL" id="CP059322">
    <property type="protein sequence ID" value="QLQ38293.1"/>
    <property type="molecule type" value="Genomic_DNA"/>
</dbReference>
<feature type="compositionally biased region" description="Basic and acidic residues" evidence="2">
    <location>
        <begin position="536"/>
        <end position="552"/>
    </location>
</feature>
<reference evidence="5" key="1">
    <citation type="submission" date="2020-07" db="EMBL/GenBank/DDBJ databases">
        <title>A new Micromonospora strain with potent antibiotic activity isolated from the microbiome of a mid-Atlantic deep-sea sponge.</title>
        <authorList>
            <person name="Back C.R."/>
            <person name="Stennett H.L."/>
            <person name="Williams S.E."/>
            <person name="Wang L."/>
            <person name="Ojeda Gomez J."/>
            <person name="Abdulle O.M."/>
            <person name="Duffy T."/>
            <person name="Hendry K.R."/>
            <person name="Powell D."/>
            <person name="Stach J.E."/>
            <person name="Essex-Lopresti A.E."/>
            <person name="Willis C.L."/>
            <person name="Curnow P."/>
            <person name="Race P.R."/>
        </authorList>
    </citation>
    <scope>NUCLEOTIDE SEQUENCE [LARGE SCALE GENOMIC DNA]</scope>
    <source>
        <strain evidence="5">28ISP2-46</strain>
    </source>
</reference>
<feature type="compositionally biased region" description="Basic and acidic residues" evidence="2">
    <location>
        <begin position="354"/>
        <end position="364"/>
    </location>
</feature>
<keyword evidence="3" id="KW-0472">Membrane</keyword>
<name>A0A7L6B8I6_9ACTN</name>
<dbReference type="RefSeq" id="WP_181570727.1">
    <property type="nucleotide sequence ID" value="NZ_CP059322.2"/>
</dbReference>
<feature type="region of interest" description="Disordered" evidence="2">
    <location>
        <begin position="286"/>
        <end position="524"/>
    </location>
</feature>
<feature type="compositionally biased region" description="Basic and acidic residues" evidence="2">
    <location>
        <begin position="598"/>
        <end position="609"/>
    </location>
</feature>
<keyword evidence="1" id="KW-0175">Coiled coil</keyword>
<feature type="transmembrane region" description="Helical" evidence="3">
    <location>
        <begin position="18"/>
        <end position="36"/>
    </location>
</feature>
<keyword evidence="3" id="KW-1133">Transmembrane helix</keyword>
<dbReference type="AlphaFoldDB" id="A0A7L6B8I6"/>
<evidence type="ECO:0000313" key="5">
    <source>
        <dbReference type="Proteomes" id="UP000510844"/>
    </source>
</evidence>
<feature type="coiled-coil region" evidence="1">
    <location>
        <begin position="69"/>
        <end position="96"/>
    </location>
</feature>
<feature type="region of interest" description="Disordered" evidence="2">
    <location>
        <begin position="131"/>
        <end position="270"/>
    </location>
</feature>
<dbReference type="Proteomes" id="UP000510844">
    <property type="component" value="Chromosome"/>
</dbReference>
<feature type="compositionally biased region" description="Basic and acidic residues" evidence="2">
    <location>
        <begin position="190"/>
        <end position="237"/>
    </location>
</feature>
<dbReference type="KEGG" id="mfeu:H1D33_05305"/>
<evidence type="ECO:0000256" key="2">
    <source>
        <dbReference type="SAM" id="MobiDB-lite"/>
    </source>
</evidence>
<sequence>MPASVSLADKRTPTPLTVLFWIGVGLAPLAALILLVADGNGTLRFGAVLAILAVVLIGLSIALRPESGGAGAEELREELEQLRRELRAEIVAAAQRGNQALDQARRAEETAGAVRHRLDAAAAGLAAAPVEERPGGRARVPAAGAYEAGRVRRDEDEAGGRYGTDQRAEPSRAGRHDVERTGSDTYAAEGRARPEPPGGGRDRPAGHDEEHPGFGGHDADPPRPGPRRAEFDGHGTEPARPGGRGPERGTAGVYGAARVPQPGARPESRPVGMVHHTETVHVTTRHTFVGGGDPSGSRYGGFAGRWSPEADRSHGTGPGEYRGAGRDDQPRAGADADGWPGSLRAGVDRPWPGAHDDDSRDGDVRPGAPSGGPGWAGDRTGRAGDAAGWSGDEAGWSGDGNGWTGEGSGPAGGEHPWASVGRSAAGGPGWTSRAGDGGWATDDDRGRPADEAPPAPAWPRAGQYGSATTPERYGREAAPERYGPAVAPERYDREAAPERYGHAEPVDRPGRATPAEPDGADWSELRAGNRWAAVRDDGEGREFRVGERRAAVHADGAGTEYRIEDRWAAVRGAPGGYGAPPRHDPDPSYGASGSSWPDPDHGDSGRSPESRPALPAGGVPVPDEWRPPTQRSGQPEWRQVEPEWRRPEPERRQPEVEWRQPEPEWRQPEPERRQPEPQWHRPEPGGYGPPPRDAADRWR</sequence>
<protein>
    <submittedName>
        <fullName evidence="4">Uncharacterized protein</fullName>
    </submittedName>
</protein>
<accession>A0A7L6B8I6</accession>